<dbReference type="RefSeq" id="WP_344532896.1">
    <property type="nucleotide sequence ID" value="NZ_BAAAPE010000015.1"/>
</dbReference>
<comment type="similarity">
    <text evidence="2">Belongs to the NADH dehydrogenase family.</text>
</comment>
<keyword evidence="4" id="KW-0274">FAD</keyword>
<reference evidence="8 9" key="1">
    <citation type="journal article" date="2019" name="Int. J. Syst. Evol. Microbiol.">
        <title>The Global Catalogue of Microorganisms (GCM) 10K type strain sequencing project: providing services to taxonomists for standard genome sequencing and annotation.</title>
        <authorList>
            <consortium name="The Broad Institute Genomics Platform"/>
            <consortium name="The Broad Institute Genome Sequencing Center for Infectious Disease"/>
            <person name="Wu L."/>
            <person name="Ma J."/>
        </authorList>
    </citation>
    <scope>NUCLEOTIDE SEQUENCE [LARGE SCALE GENOMIC DNA]</scope>
    <source>
        <strain evidence="8 9">JCM 15478</strain>
    </source>
</reference>
<keyword evidence="5" id="KW-0560">Oxidoreductase</keyword>
<protein>
    <submittedName>
        <fullName evidence="8">FAD-dependent oxidoreductase</fullName>
    </submittedName>
</protein>
<dbReference type="Proteomes" id="UP001500016">
    <property type="component" value="Unassembled WGS sequence"/>
</dbReference>
<evidence type="ECO:0000256" key="6">
    <source>
        <dbReference type="SAM" id="MobiDB-lite"/>
    </source>
</evidence>
<comment type="caution">
    <text evidence="8">The sequence shown here is derived from an EMBL/GenBank/DDBJ whole genome shotgun (WGS) entry which is preliminary data.</text>
</comment>
<evidence type="ECO:0000256" key="1">
    <source>
        <dbReference type="ARBA" id="ARBA00001974"/>
    </source>
</evidence>
<dbReference type="PRINTS" id="PR00368">
    <property type="entry name" value="FADPNR"/>
</dbReference>
<keyword evidence="9" id="KW-1185">Reference proteome</keyword>
<keyword evidence="3" id="KW-0285">Flavoprotein</keyword>
<dbReference type="InterPro" id="IPR023753">
    <property type="entry name" value="FAD/NAD-binding_dom"/>
</dbReference>
<feature type="domain" description="FAD/NAD(P)-binding" evidence="7">
    <location>
        <begin position="5"/>
        <end position="268"/>
    </location>
</feature>
<evidence type="ECO:0000256" key="4">
    <source>
        <dbReference type="ARBA" id="ARBA00022827"/>
    </source>
</evidence>
<dbReference type="InterPro" id="IPR036188">
    <property type="entry name" value="FAD/NAD-bd_sf"/>
</dbReference>
<accession>A0ABN2WMX6</accession>
<proteinExistence type="inferred from homology"/>
<dbReference type="SUPFAM" id="SSF51905">
    <property type="entry name" value="FAD/NAD(P)-binding domain"/>
    <property type="match status" value="1"/>
</dbReference>
<dbReference type="Gene3D" id="3.50.50.100">
    <property type="match status" value="1"/>
</dbReference>
<evidence type="ECO:0000313" key="8">
    <source>
        <dbReference type="EMBL" id="GAA2094319.1"/>
    </source>
</evidence>
<gene>
    <name evidence="8" type="ORF">GCM10009801_62210</name>
</gene>
<dbReference type="PANTHER" id="PTHR42913">
    <property type="entry name" value="APOPTOSIS-INDUCING FACTOR 1"/>
    <property type="match status" value="1"/>
</dbReference>
<dbReference type="EMBL" id="BAAAPE010000015">
    <property type="protein sequence ID" value="GAA2094319.1"/>
    <property type="molecule type" value="Genomic_DNA"/>
</dbReference>
<dbReference type="Pfam" id="PF07992">
    <property type="entry name" value="Pyr_redox_2"/>
    <property type="match status" value="1"/>
</dbReference>
<feature type="region of interest" description="Disordered" evidence="6">
    <location>
        <begin position="365"/>
        <end position="392"/>
    </location>
</feature>
<organism evidence="8 9">
    <name type="scientific">Streptomyces albiaxialis</name>
    <dbReference type="NCBI Taxonomy" id="329523"/>
    <lineage>
        <taxon>Bacteria</taxon>
        <taxon>Bacillati</taxon>
        <taxon>Actinomycetota</taxon>
        <taxon>Actinomycetes</taxon>
        <taxon>Kitasatosporales</taxon>
        <taxon>Streptomycetaceae</taxon>
        <taxon>Streptomyces</taxon>
    </lineage>
</organism>
<sequence>MTTRHVVVIGGGYAGLTAALRVSRSHRVTLIDATGTFIERIRLHERVAGRPGASVPLADLVAGRAVTTVTARVTALDPDRRTVGTHDGREFAYDRLVYALGSRTDTSRVPGANEHAYTLEHAAELNGRLLDGRKVAVVGGGLTGVEVAAELAEASGGAARISLVTGGEPAPGLSARGRGHVAATLERLGARVHARTRVTAVHAGGLSTEGGEIAADAVVWTASFAVPALAAEAGLAVDTRGRALVDGALRSVSHPDVFVVGDAARVEVPGVGELRMACATAMPTGAHAAGAIEETARGEAPTPFRFRFLGQCVGLGRADGVIQLVRADDSPYGPVVTGRAAARYNEWVNRYPGFSLRRERRRPGTYRWAKSRAGAGPVPGAASPADAARSGS</sequence>
<feature type="compositionally biased region" description="Low complexity" evidence="6">
    <location>
        <begin position="371"/>
        <end position="392"/>
    </location>
</feature>
<comment type="cofactor">
    <cofactor evidence="1">
        <name>FAD</name>
        <dbReference type="ChEBI" id="CHEBI:57692"/>
    </cofactor>
</comment>
<dbReference type="InterPro" id="IPR051169">
    <property type="entry name" value="NADH-Q_oxidoreductase"/>
</dbReference>
<evidence type="ECO:0000256" key="2">
    <source>
        <dbReference type="ARBA" id="ARBA00005272"/>
    </source>
</evidence>
<dbReference type="PANTHER" id="PTHR42913:SF3">
    <property type="entry name" value="64 KDA MITOCHONDRIAL NADH DEHYDROGENASE (EUROFUNG)"/>
    <property type="match status" value="1"/>
</dbReference>
<evidence type="ECO:0000256" key="3">
    <source>
        <dbReference type="ARBA" id="ARBA00022630"/>
    </source>
</evidence>
<evidence type="ECO:0000259" key="7">
    <source>
        <dbReference type="Pfam" id="PF07992"/>
    </source>
</evidence>
<evidence type="ECO:0000256" key="5">
    <source>
        <dbReference type="ARBA" id="ARBA00023002"/>
    </source>
</evidence>
<evidence type="ECO:0000313" key="9">
    <source>
        <dbReference type="Proteomes" id="UP001500016"/>
    </source>
</evidence>
<dbReference type="PRINTS" id="PR00469">
    <property type="entry name" value="PNDRDTASEII"/>
</dbReference>
<name>A0ABN2WMX6_9ACTN</name>